<evidence type="ECO:0000313" key="2">
    <source>
        <dbReference type="EMBL" id="TFY81003.1"/>
    </source>
</evidence>
<feature type="compositionally biased region" description="Polar residues" evidence="1">
    <location>
        <begin position="299"/>
        <end position="308"/>
    </location>
</feature>
<feature type="compositionally biased region" description="Basic and acidic residues" evidence="1">
    <location>
        <begin position="395"/>
        <end position="414"/>
    </location>
</feature>
<accession>A0A4Z0A3U4</accession>
<dbReference type="STRING" id="135208.A0A4Z0A3U4"/>
<dbReference type="Proteomes" id="UP000298061">
    <property type="component" value="Unassembled WGS sequence"/>
</dbReference>
<protein>
    <recommendedName>
        <fullName evidence="4">PX domain-containing protein</fullName>
    </recommendedName>
</protein>
<organism evidence="2 3">
    <name type="scientific">Hericium alpestre</name>
    <dbReference type="NCBI Taxonomy" id="135208"/>
    <lineage>
        <taxon>Eukaryota</taxon>
        <taxon>Fungi</taxon>
        <taxon>Dikarya</taxon>
        <taxon>Basidiomycota</taxon>
        <taxon>Agaricomycotina</taxon>
        <taxon>Agaricomycetes</taxon>
        <taxon>Russulales</taxon>
        <taxon>Hericiaceae</taxon>
        <taxon>Hericium</taxon>
    </lineage>
</organism>
<name>A0A4Z0A3U4_9AGAM</name>
<feature type="region of interest" description="Disordered" evidence="1">
    <location>
        <begin position="366"/>
        <end position="448"/>
    </location>
</feature>
<keyword evidence="3" id="KW-1185">Reference proteome</keyword>
<reference evidence="2 3" key="1">
    <citation type="submission" date="2019-02" db="EMBL/GenBank/DDBJ databases">
        <title>Genome sequencing of the rare red list fungi Hericium alpestre (H. flagellum).</title>
        <authorList>
            <person name="Buettner E."/>
            <person name="Kellner H."/>
        </authorList>
    </citation>
    <scope>NUCLEOTIDE SEQUENCE [LARGE SCALE GENOMIC DNA]</scope>
    <source>
        <strain evidence="2 3">DSM 108284</strain>
    </source>
</reference>
<feature type="compositionally biased region" description="Low complexity" evidence="1">
    <location>
        <begin position="286"/>
        <end position="298"/>
    </location>
</feature>
<dbReference type="Gene3D" id="3.30.1520.10">
    <property type="entry name" value="Phox-like domain"/>
    <property type="match status" value="1"/>
</dbReference>
<evidence type="ECO:0000256" key="1">
    <source>
        <dbReference type="SAM" id="MobiDB-lite"/>
    </source>
</evidence>
<feature type="region of interest" description="Disordered" evidence="1">
    <location>
        <begin position="239"/>
        <end position="354"/>
    </location>
</feature>
<dbReference type="InterPro" id="IPR036871">
    <property type="entry name" value="PX_dom_sf"/>
</dbReference>
<feature type="compositionally biased region" description="Polar residues" evidence="1">
    <location>
        <begin position="518"/>
        <end position="531"/>
    </location>
</feature>
<proteinExistence type="predicted"/>
<evidence type="ECO:0000313" key="3">
    <source>
        <dbReference type="Proteomes" id="UP000298061"/>
    </source>
</evidence>
<dbReference type="OrthoDB" id="3244370at2759"/>
<dbReference type="GO" id="GO:0035091">
    <property type="term" value="F:phosphatidylinositol binding"/>
    <property type="evidence" value="ECO:0007669"/>
    <property type="project" value="InterPro"/>
</dbReference>
<gene>
    <name evidence="2" type="ORF">EWM64_g3005</name>
</gene>
<feature type="region of interest" description="Disordered" evidence="1">
    <location>
        <begin position="463"/>
        <end position="536"/>
    </location>
</feature>
<feature type="compositionally biased region" description="Polar residues" evidence="1">
    <location>
        <begin position="251"/>
        <end position="277"/>
    </location>
</feature>
<dbReference type="AlphaFoldDB" id="A0A4Z0A3U4"/>
<dbReference type="EMBL" id="SFCI01000261">
    <property type="protein sequence ID" value="TFY81003.1"/>
    <property type="molecule type" value="Genomic_DNA"/>
</dbReference>
<feature type="non-terminal residue" evidence="2">
    <location>
        <position position="552"/>
    </location>
</feature>
<comment type="caution">
    <text evidence="2">The sequence shown here is derived from an EMBL/GenBank/DDBJ whole genome shotgun (WGS) entry which is preliminary data.</text>
</comment>
<evidence type="ECO:0008006" key="4">
    <source>
        <dbReference type="Google" id="ProtNLM"/>
    </source>
</evidence>
<sequence length="552" mass="60204">MSMTDGFPVFTPGIHEPGPPTGDYYKRAVYRSAPSAFDVEVLEPAKIGGAYCYGMRICPITSSAASIRSSMMLTDYVIWRRWEDCLWFQDILEQEYGIKSSEKRKRLSAGKGVKKNGMYIHDCAASFESLPPGPDPKSIAKDVHEHLPRLSKKGTLFRPSQATIGQRHREFSNLIYSLFRPDVPVLIRELRDDRVVRDFFGHWRRDQDIARKTKGKINAISTSHISTYFSSSTASLSSYSDVPRSIPHSPVSPTNRYSISSGSQTAGDGSEMASNFSEVEVASVGTRSPPSTASPRSTGFPSNGSSANVGDKHLHPASSTSLPGSRSPGALPQQKLTRPSKHAKPQSPKDRPAFDMEEDFPLFLSSSTREGVSSGKPNILSPRPVRPARGLEALPEDHELGSPHERSATQDRLRPPPTAGRRRSHSASDAVNPHRATPPSNLGTRHRVSADDPDLLARHMQRLSVSIPESVHTPDRGTPGRRSPTAPSLAPDRPSSIALSTFSFHIGSGRSSPPLACSTHSRASPTPSDLSAASVEFDLPFTPQTAQGEEWF</sequence>